<evidence type="ECO:0000313" key="1">
    <source>
        <dbReference type="EMBL" id="SSX35133.1"/>
    </source>
</evidence>
<sequence length="72" mass="8404">MVDTINFENIYEQISSEIVKGKITANKTKLITITDNINLFGLDLNFKFQTEVDIVKWRIVLHVSQLSKYNEK</sequence>
<dbReference type="AlphaFoldDB" id="A0A336N2B5"/>
<reference evidence="1" key="1">
    <citation type="submission" date="2018-07" db="EMBL/GenBank/DDBJ databases">
        <authorList>
            <person name="Quirk P.G."/>
            <person name="Krulwich T.A."/>
        </authorList>
    </citation>
    <scope>NUCLEOTIDE SEQUENCE</scope>
</reference>
<dbReference type="EMBL" id="UFQT01003595">
    <property type="protein sequence ID" value="SSX35133.1"/>
    <property type="molecule type" value="Genomic_DNA"/>
</dbReference>
<accession>A0A336N2B5</accession>
<name>A0A336N2B5_CULSO</name>
<gene>
    <name evidence="1" type="primary">CSON009138</name>
</gene>
<organism evidence="1">
    <name type="scientific">Culicoides sonorensis</name>
    <name type="common">Biting midge</name>
    <dbReference type="NCBI Taxonomy" id="179676"/>
    <lineage>
        <taxon>Eukaryota</taxon>
        <taxon>Metazoa</taxon>
        <taxon>Ecdysozoa</taxon>
        <taxon>Arthropoda</taxon>
        <taxon>Hexapoda</taxon>
        <taxon>Insecta</taxon>
        <taxon>Pterygota</taxon>
        <taxon>Neoptera</taxon>
        <taxon>Endopterygota</taxon>
        <taxon>Diptera</taxon>
        <taxon>Nematocera</taxon>
        <taxon>Chironomoidea</taxon>
        <taxon>Ceratopogonidae</taxon>
        <taxon>Ceratopogoninae</taxon>
        <taxon>Culicoides</taxon>
        <taxon>Monoculicoides</taxon>
    </lineage>
</organism>
<proteinExistence type="predicted"/>
<dbReference type="VEuPathDB" id="VectorBase:CSON009138"/>
<protein>
    <submittedName>
        <fullName evidence="1">CSON009138 protein</fullName>
    </submittedName>
</protein>